<dbReference type="Pfam" id="PF01257">
    <property type="entry name" value="2Fe-2S_thioredx"/>
    <property type="match status" value="1"/>
</dbReference>
<reference evidence="18" key="2">
    <citation type="journal article" date="2022" name="Res Sq">
        <title>Comparative Genomics Reveals Insights into the Divergent Evolution of Astigmatic Mites and Household Pest Adaptations.</title>
        <authorList>
            <person name="Xiong Q."/>
            <person name="Wan A.T.-Y."/>
            <person name="Liu X.-Y."/>
            <person name="Fung C.S.-H."/>
            <person name="Xiao X."/>
            <person name="Malainual N."/>
            <person name="Hou J."/>
            <person name="Wang L."/>
            <person name="Wang M."/>
            <person name="Yang K."/>
            <person name="Cui Y."/>
            <person name="Leung E."/>
            <person name="Nong W."/>
            <person name="Shin S.-K."/>
            <person name="Au S."/>
            <person name="Jeong K.Y."/>
            <person name="Chew F.T."/>
            <person name="Hui J."/>
            <person name="Leung T.F."/>
            <person name="Tungtrongchitr A."/>
            <person name="Zhong N."/>
            <person name="Liu Z."/>
            <person name="Tsui S."/>
        </authorList>
    </citation>
    <scope>NUCLEOTIDE SEQUENCE</scope>
    <source>
        <strain evidence="18">Derf</strain>
        <tissue evidence="18">Whole organism</tissue>
    </source>
</reference>
<dbReference type="CDD" id="cd01425">
    <property type="entry name" value="RPS2"/>
    <property type="match status" value="1"/>
</dbReference>
<dbReference type="InterPro" id="IPR023591">
    <property type="entry name" value="Ribosomal_uS2_flav_dom_sf"/>
</dbReference>
<evidence type="ECO:0000256" key="13">
    <source>
        <dbReference type="ARBA" id="ARBA00034078"/>
    </source>
</evidence>
<dbReference type="HAMAP" id="MF_00291_B">
    <property type="entry name" value="Ribosomal_uS2_B"/>
    <property type="match status" value="1"/>
</dbReference>
<comment type="function">
    <text evidence="14">Required for mitoribosome formation and stability, and mitochondrial translation.</text>
</comment>
<dbReference type="PRINTS" id="PR00395">
    <property type="entry name" value="RIBOSOMALS2"/>
</dbReference>
<dbReference type="GO" id="GO:0003954">
    <property type="term" value="F:NADH dehydrogenase activity"/>
    <property type="evidence" value="ECO:0007669"/>
    <property type="project" value="TreeGrafter"/>
</dbReference>
<keyword evidence="9" id="KW-0411">Iron-sulfur</keyword>
<dbReference type="GO" id="GO:0098796">
    <property type="term" value="C:membrane protein complex"/>
    <property type="evidence" value="ECO:0007669"/>
    <property type="project" value="UniProtKB-ARBA"/>
</dbReference>
<keyword evidence="7" id="KW-0689">Ribosomal protein</keyword>
<evidence type="ECO:0000256" key="10">
    <source>
        <dbReference type="ARBA" id="ARBA00023027"/>
    </source>
</evidence>
<gene>
    <name evidence="18" type="primary">NDUFV2</name>
    <name evidence="18" type="ORF">DERF_008896</name>
</gene>
<dbReference type="GO" id="GO:0003735">
    <property type="term" value="F:structural constituent of ribosome"/>
    <property type="evidence" value="ECO:0007669"/>
    <property type="project" value="InterPro"/>
</dbReference>
<feature type="region of interest" description="Disordered" evidence="17">
    <location>
        <begin position="487"/>
        <end position="529"/>
    </location>
</feature>
<keyword evidence="6" id="KW-1278">Translocase</keyword>
<evidence type="ECO:0000256" key="8">
    <source>
        <dbReference type="ARBA" id="ARBA00023004"/>
    </source>
</evidence>
<dbReference type="InterPro" id="IPR002023">
    <property type="entry name" value="NuoE-like"/>
</dbReference>
<reference evidence="18" key="1">
    <citation type="submission" date="2013-05" db="EMBL/GenBank/DDBJ databases">
        <authorList>
            <person name="Yim A.K.Y."/>
            <person name="Chan T.F."/>
            <person name="Ji K.M."/>
            <person name="Liu X.Y."/>
            <person name="Zhou J.W."/>
            <person name="Li R.Q."/>
            <person name="Yang K.Y."/>
            <person name="Li J."/>
            <person name="Li M."/>
            <person name="Law P.T.W."/>
            <person name="Wu Y.L."/>
            <person name="Cai Z.L."/>
            <person name="Qin H."/>
            <person name="Bao Y."/>
            <person name="Leung R.K.K."/>
            <person name="Ng P.K.S."/>
            <person name="Zou J."/>
            <person name="Zhong X.J."/>
            <person name="Ran P.X."/>
            <person name="Zhong N.S."/>
            <person name="Liu Z.G."/>
            <person name="Tsui S.K.W."/>
        </authorList>
    </citation>
    <scope>NUCLEOTIDE SEQUENCE</scope>
    <source>
        <strain evidence="18">Derf</strain>
        <tissue evidence="18">Whole organism</tissue>
    </source>
</reference>
<evidence type="ECO:0000256" key="12">
    <source>
        <dbReference type="ARBA" id="ARBA00023274"/>
    </source>
</evidence>
<evidence type="ECO:0000256" key="17">
    <source>
        <dbReference type="SAM" id="MobiDB-lite"/>
    </source>
</evidence>
<dbReference type="Proteomes" id="UP000790347">
    <property type="component" value="Unassembled WGS sequence"/>
</dbReference>
<dbReference type="NCBIfam" id="TIGR01958">
    <property type="entry name" value="nuoE_fam"/>
    <property type="match status" value="1"/>
</dbReference>
<keyword evidence="5" id="KW-0479">Metal-binding</keyword>
<keyword evidence="10" id="KW-0520">NAD</keyword>
<dbReference type="Gene3D" id="3.40.50.10490">
    <property type="entry name" value="Glucose-6-phosphate isomerase like protein, domain 1"/>
    <property type="match status" value="1"/>
</dbReference>
<dbReference type="GO" id="GO:1902494">
    <property type="term" value="C:catalytic complex"/>
    <property type="evidence" value="ECO:0007669"/>
    <property type="project" value="UniProtKB-ARBA"/>
</dbReference>
<dbReference type="InterPro" id="IPR005706">
    <property type="entry name" value="Ribosomal_uS2_bac/mit/plastid"/>
</dbReference>
<dbReference type="PANTHER" id="PTHR10371:SF3">
    <property type="entry name" value="NADH DEHYDROGENASE [UBIQUINONE] FLAVOPROTEIN 2, MITOCHONDRIAL"/>
    <property type="match status" value="1"/>
</dbReference>
<dbReference type="SUPFAM" id="SSF52313">
    <property type="entry name" value="Ribosomal protein S2"/>
    <property type="match status" value="1"/>
</dbReference>
<dbReference type="FunFam" id="1.10.10.1590:FF:000001">
    <property type="entry name" value="NADH-quinone oxidoreductase subunit E"/>
    <property type="match status" value="1"/>
</dbReference>
<dbReference type="FunFam" id="3.40.30.10:FF:000022">
    <property type="entry name" value="NADH dehydrogenase flavoprotein 2, mitochondrial"/>
    <property type="match status" value="1"/>
</dbReference>
<dbReference type="FunFam" id="3.40.50.10490:FF:000026">
    <property type="entry name" value="28S ribosomal protein S2, mitochondrial"/>
    <property type="match status" value="1"/>
</dbReference>
<evidence type="ECO:0000313" key="19">
    <source>
        <dbReference type="Proteomes" id="UP000790347"/>
    </source>
</evidence>
<organism evidence="18 19">
    <name type="scientific">Dermatophagoides farinae</name>
    <name type="common">American house dust mite</name>
    <dbReference type="NCBI Taxonomy" id="6954"/>
    <lineage>
        <taxon>Eukaryota</taxon>
        <taxon>Metazoa</taxon>
        <taxon>Ecdysozoa</taxon>
        <taxon>Arthropoda</taxon>
        <taxon>Chelicerata</taxon>
        <taxon>Arachnida</taxon>
        <taxon>Acari</taxon>
        <taxon>Acariformes</taxon>
        <taxon>Sarcoptiformes</taxon>
        <taxon>Astigmata</taxon>
        <taxon>Psoroptidia</taxon>
        <taxon>Analgoidea</taxon>
        <taxon>Pyroglyphidae</taxon>
        <taxon>Dermatophagoidinae</taxon>
        <taxon>Dermatophagoides</taxon>
    </lineage>
</organism>
<dbReference type="Gene3D" id="1.10.10.1590">
    <property type="entry name" value="NADH-quinone oxidoreductase subunit E"/>
    <property type="match status" value="1"/>
</dbReference>
<dbReference type="InterPro" id="IPR041921">
    <property type="entry name" value="NuoE_N"/>
</dbReference>
<dbReference type="InterPro" id="IPR001865">
    <property type="entry name" value="Ribosomal_uS2"/>
</dbReference>
<accession>A0A922L579</accession>
<dbReference type="AlphaFoldDB" id="A0A922L579"/>
<keyword evidence="19" id="KW-1185">Reference proteome</keyword>
<comment type="cofactor">
    <cofactor evidence="13">
        <name>[2Fe-2S] cluster</name>
        <dbReference type="ChEBI" id="CHEBI:190135"/>
    </cofactor>
</comment>
<dbReference type="SUPFAM" id="SSF52833">
    <property type="entry name" value="Thioredoxin-like"/>
    <property type="match status" value="1"/>
</dbReference>
<comment type="similarity">
    <text evidence="2">Belongs to the universal ribosomal protein uS2 family.</text>
</comment>
<name>A0A922L579_DERFA</name>
<dbReference type="Gene3D" id="3.40.30.10">
    <property type="entry name" value="Glutaredoxin"/>
    <property type="match status" value="1"/>
</dbReference>
<evidence type="ECO:0000256" key="4">
    <source>
        <dbReference type="ARBA" id="ARBA00022714"/>
    </source>
</evidence>
<evidence type="ECO:0000256" key="14">
    <source>
        <dbReference type="ARBA" id="ARBA00059792"/>
    </source>
</evidence>
<sequence>MIQRLTKGFFSSLCKPRFINWENSNKFLSTQSASLNTTKDGDLNHAYHEKQCQQSLLEKDYFNVNQLINVREMFDSRIYMGHKEGTLNPYMKPYIFGSRLGHLIIDLDQTVNLLQEALNFAAHIAFRNGIILFIHKSASVGRTGHLVEQTAKNCGEYSHCREWKIGTFTDSTTFFEAVTRLPDLVIFISTLNNIFETHPAVKEAAKMMIPTIGVVDTNTDPCSITYPVPGNDDSIQSIKYYCNVFEKAINLGKQKRLELYEYLVNRLRWPSSTTTISNIVDNQIILIKKKILNNMLIRLQNLWPKIFQTSTLPMLQARRSLSDALFVHRDMDVDAESFEFTDVNKKRAEAILKNYPIEYRCAAAIPLLDLAQRQYGWLPLKAMNYVADYIGMPRMRVYEVATFYTMFNRTPVGKYHVQVCTTTPCMLRGSEEILEACKEFCKGDPNFTVNEVECAGACVNAPVLSVNDDYYEDLTREDVKHIIGELKAGRKPKPGPTERSGRFSCEPSGGLTSLTAKPYGPGFKVRSDL</sequence>
<evidence type="ECO:0000256" key="3">
    <source>
        <dbReference type="ARBA" id="ARBA00010643"/>
    </source>
</evidence>
<dbReference type="GO" id="GO:0051537">
    <property type="term" value="F:2 iron, 2 sulfur cluster binding"/>
    <property type="evidence" value="ECO:0007669"/>
    <property type="project" value="UniProtKB-KW"/>
</dbReference>
<dbReference type="InterPro" id="IPR036249">
    <property type="entry name" value="Thioredoxin-like_sf"/>
</dbReference>
<evidence type="ECO:0000256" key="7">
    <source>
        <dbReference type="ARBA" id="ARBA00022980"/>
    </source>
</evidence>
<dbReference type="GO" id="GO:0008137">
    <property type="term" value="F:NADH dehydrogenase (ubiquinone) activity"/>
    <property type="evidence" value="ECO:0007669"/>
    <property type="project" value="UniProtKB-ARBA"/>
</dbReference>
<dbReference type="GO" id="GO:0006120">
    <property type="term" value="P:mitochondrial electron transport, NADH to ubiquinone"/>
    <property type="evidence" value="ECO:0007669"/>
    <property type="project" value="UniProtKB-ARBA"/>
</dbReference>
<evidence type="ECO:0000313" key="18">
    <source>
        <dbReference type="EMBL" id="KAH9518306.1"/>
    </source>
</evidence>
<keyword evidence="8" id="KW-0408">Iron</keyword>
<dbReference type="GO" id="GO:0046872">
    <property type="term" value="F:metal ion binding"/>
    <property type="evidence" value="ECO:0007669"/>
    <property type="project" value="UniProtKB-KW"/>
</dbReference>
<evidence type="ECO:0000256" key="15">
    <source>
        <dbReference type="ARBA" id="ARBA00071390"/>
    </source>
</evidence>
<dbReference type="CDD" id="cd03064">
    <property type="entry name" value="TRX_Fd_NuoE"/>
    <property type="match status" value="1"/>
</dbReference>
<evidence type="ECO:0000256" key="9">
    <source>
        <dbReference type="ARBA" id="ARBA00023014"/>
    </source>
</evidence>
<evidence type="ECO:0000256" key="2">
    <source>
        <dbReference type="ARBA" id="ARBA00006242"/>
    </source>
</evidence>
<dbReference type="GO" id="GO:0005763">
    <property type="term" value="C:mitochondrial small ribosomal subunit"/>
    <property type="evidence" value="ECO:0007669"/>
    <property type="project" value="UniProtKB-ARBA"/>
</dbReference>
<dbReference type="Pfam" id="PF00318">
    <property type="entry name" value="Ribosomal_S2"/>
    <property type="match status" value="1"/>
</dbReference>
<dbReference type="PANTHER" id="PTHR10371">
    <property type="entry name" value="NADH DEHYDROGENASE UBIQUINONE FLAVOPROTEIN 2, MITOCHONDRIAL"/>
    <property type="match status" value="1"/>
</dbReference>
<dbReference type="GO" id="GO:0005743">
    <property type="term" value="C:mitochondrial inner membrane"/>
    <property type="evidence" value="ECO:0007669"/>
    <property type="project" value="UniProtKB-ARBA"/>
</dbReference>
<comment type="subcellular location">
    <subcellularLocation>
        <location evidence="1">Mitochondrion</location>
    </subcellularLocation>
</comment>
<comment type="similarity">
    <text evidence="3">Belongs to the complex I 24 kDa subunit family.</text>
</comment>
<dbReference type="InterPro" id="IPR042128">
    <property type="entry name" value="NuoE_dom"/>
</dbReference>
<keyword evidence="4" id="KW-0001">2Fe-2S</keyword>
<evidence type="ECO:0000256" key="1">
    <source>
        <dbReference type="ARBA" id="ARBA00004173"/>
    </source>
</evidence>
<evidence type="ECO:0000256" key="16">
    <source>
        <dbReference type="ARBA" id="ARBA00083109"/>
    </source>
</evidence>
<comment type="caution">
    <text evidence="18">The sequence shown here is derived from an EMBL/GenBank/DDBJ whole genome shotgun (WGS) entry which is preliminary data.</text>
</comment>
<dbReference type="EMBL" id="ASGP02000003">
    <property type="protein sequence ID" value="KAH9518306.1"/>
    <property type="molecule type" value="Genomic_DNA"/>
</dbReference>
<keyword evidence="11" id="KW-0496">Mitochondrion</keyword>
<dbReference type="GO" id="GO:0006412">
    <property type="term" value="P:translation"/>
    <property type="evidence" value="ECO:0007669"/>
    <property type="project" value="InterPro"/>
</dbReference>
<evidence type="ECO:0000256" key="11">
    <source>
        <dbReference type="ARBA" id="ARBA00023128"/>
    </source>
</evidence>
<keyword evidence="12" id="KW-0687">Ribonucleoprotein</keyword>
<protein>
    <recommendedName>
        <fullName evidence="15">Small ribosomal subunit protein uS2m</fullName>
    </recommendedName>
    <alternativeName>
        <fullName evidence="16">28S ribosomal protein S2, mitochondrial</fullName>
    </alternativeName>
</protein>
<proteinExistence type="inferred from homology"/>
<evidence type="ECO:0000256" key="5">
    <source>
        <dbReference type="ARBA" id="ARBA00022723"/>
    </source>
</evidence>
<evidence type="ECO:0000256" key="6">
    <source>
        <dbReference type="ARBA" id="ARBA00022967"/>
    </source>
</evidence>